<dbReference type="OrthoDB" id="436496at2759"/>
<evidence type="ECO:0000313" key="18">
    <source>
        <dbReference type="Proteomes" id="UP000578531"/>
    </source>
</evidence>
<protein>
    <recommendedName>
        <fullName evidence="4">nitric oxide dioxygenase</fullName>
        <ecNumber evidence="4">1.14.12.17</ecNumber>
    </recommendedName>
</protein>
<dbReference type="FunFam" id="2.40.30.10:FF:000034">
    <property type="entry name" value="Flavohemoprotein"/>
    <property type="match status" value="1"/>
</dbReference>
<dbReference type="CDD" id="cd06184">
    <property type="entry name" value="flavohem_like_fad_nad_binding"/>
    <property type="match status" value="1"/>
</dbReference>
<dbReference type="GO" id="GO:0008941">
    <property type="term" value="F:nitric oxide dioxygenase NAD(P)H activity"/>
    <property type="evidence" value="ECO:0007669"/>
    <property type="project" value="UniProtKB-EC"/>
</dbReference>
<evidence type="ECO:0000256" key="8">
    <source>
        <dbReference type="ARBA" id="ARBA00022723"/>
    </source>
</evidence>
<evidence type="ECO:0000256" key="14">
    <source>
        <dbReference type="ARBA" id="ARBA00048649"/>
    </source>
</evidence>
<dbReference type="GO" id="GO:0046872">
    <property type="term" value="F:metal ion binding"/>
    <property type="evidence" value="ECO:0007669"/>
    <property type="project" value="UniProtKB-KW"/>
</dbReference>
<evidence type="ECO:0000256" key="4">
    <source>
        <dbReference type="ARBA" id="ARBA00012229"/>
    </source>
</evidence>
<reference evidence="17 18" key="1">
    <citation type="journal article" date="2020" name="Genomics">
        <title>Complete, high-quality genomes from long-read metagenomic sequencing of two wolf lichen thalli reveals enigmatic genome architecture.</title>
        <authorList>
            <person name="McKenzie S.K."/>
            <person name="Walston R.F."/>
            <person name="Allen J.L."/>
        </authorList>
    </citation>
    <scope>NUCLEOTIDE SEQUENCE [LARGE SCALE GENOMIC DNA]</scope>
    <source>
        <strain evidence="17">WasteWater2</strain>
    </source>
</reference>
<evidence type="ECO:0000256" key="7">
    <source>
        <dbReference type="ARBA" id="ARBA00022630"/>
    </source>
</evidence>
<dbReference type="RefSeq" id="XP_037162146.1">
    <property type="nucleotide sequence ID" value="XM_037311052.1"/>
</dbReference>
<keyword evidence="6" id="KW-0349">Heme</keyword>
<dbReference type="Gene3D" id="2.40.30.10">
    <property type="entry name" value="Translation factors"/>
    <property type="match status" value="1"/>
</dbReference>
<dbReference type="InterPro" id="IPR017927">
    <property type="entry name" value="FAD-bd_FR_type"/>
</dbReference>
<name>A0A8H6FQB4_9LECA</name>
<gene>
    <name evidence="17" type="ORF">HO173_009159</name>
</gene>
<comment type="catalytic activity">
    <reaction evidence="14">
        <text>2 nitric oxide + NADH + 2 O2 = 2 nitrate + NAD(+) + H(+)</text>
        <dbReference type="Rhea" id="RHEA:19469"/>
        <dbReference type="ChEBI" id="CHEBI:15378"/>
        <dbReference type="ChEBI" id="CHEBI:15379"/>
        <dbReference type="ChEBI" id="CHEBI:16480"/>
        <dbReference type="ChEBI" id="CHEBI:17632"/>
        <dbReference type="ChEBI" id="CHEBI:57540"/>
        <dbReference type="ChEBI" id="CHEBI:57945"/>
        <dbReference type="EC" id="1.14.12.17"/>
    </reaction>
</comment>
<dbReference type="InterPro" id="IPR017938">
    <property type="entry name" value="Riboflavin_synthase-like_b-brl"/>
</dbReference>
<organism evidence="17 18">
    <name type="scientific">Letharia columbiana</name>
    <dbReference type="NCBI Taxonomy" id="112416"/>
    <lineage>
        <taxon>Eukaryota</taxon>
        <taxon>Fungi</taxon>
        <taxon>Dikarya</taxon>
        <taxon>Ascomycota</taxon>
        <taxon>Pezizomycotina</taxon>
        <taxon>Lecanoromycetes</taxon>
        <taxon>OSLEUM clade</taxon>
        <taxon>Lecanoromycetidae</taxon>
        <taxon>Lecanorales</taxon>
        <taxon>Lecanorineae</taxon>
        <taxon>Parmeliaceae</taxon>
        <taxon>Letharia</taxon>
    </lineage>
</organism>
<evidence type="ECO:0000256" key="12">
    <source>
        <dbReference type="ARBA" id="ARBA00023004"/>
    </source>
</evidence>
<dbReference type="SUPFAM" id="SSF52343">
    <property type="entry name" value="Ferredoxin reductase-like, C-terminal NADP-linked domain"/>
    <property type="match status" value="1"/>
</dbReference>
<dbReference type="InterPro" id="IPR039261">
    <property type="entry name" value="FNR_nucleotide-bd"/>
</dbReference>
<dbReference type="GeneID" id="59290811"/>
<dbReference type="PANTHER" id="PTHR43396:SF3">
    <property type="entry name" value="FLAVOHEMOPROTEIN"/>
    <property type="match status" value="1"/>
</dbReference>
<dbReference type="SUPFAM" id="SSF63380">
    <property type="entry name" value="Riboflavin synthase domain-like"/>
    <property type="match status" value="1"/>
</dbReference>
<keyword evidence="12" id="KW-0408">Iron</keyword>
<keyword evidence="13" id="KW-0520">NAD</keyword>
<accession>A0A8H6FQB4</accession>
<keyword evidence="7" id="KW-0285">Flavoprotein</keyword>
<evidence type="ECO:0000256" key="9">
    <source>
        <dbReference type="ARBA" id="ARBA00022827"/>
    </source>
</evidence>
<dbReference type="Gene3D" id="3.40.50.80">
    <property type="entry name" value="Nucleotide-binding domain of ferredoxin-NADP reductase (FNR) module"/>
    <property type="match status" value="1"/>
</dbReference>
<feature type="domain" description="FAD-binding FR-type" evidence="16">
    <location>
        <begin position="16"/>
        <end position="133"/>
    </location>
</feature>
<dbReference type="InterPro" id="IPR001433">
    <property type="entry name" value="OxRdtase_FAD/NAD-bd"/>
</dbReference>
<evidence type="ECO:0000256" key="5">
    <source>
        <dbReference type="ARBA" id="ARBA00022575"/>
    </source>
</evidence>
<keyword evidence="9" id="KW-0274">FAD</keyword>
<dbReference type="Pfam" id="PF00175">
    <property type="entry name" value="NAD_binding_1"/>
    <property type="match status" value="1"/>
</dbReference>
<evidence type="ECO:0000256" key="3">
    <source>
        <dbReference type="ARBA" id="ARBA00006401"/>
    </source>
</evidence>
<dbReference type="GO" id="GO:0071500">
    <property type="term" value="P:cellular response to nitrosative stress"/>
    <property type="evidence" value="ECO:0007669"/>
    <property type="project" value="TreeGrafter"/>
</dbReference>
<comment type="cofactor">
    <cofactor evidence="1">
        <name>heme b</name>
        <dbReference type="ChEBI" id="CHEBI:60344"/>
    </cofactor>
</comment>
<dbReference type="FunFam" id="3.40.50.80:FF:000010">
    <property type="entry name" value="Flavohemoprotein"/>
    <property type="match status" value="1"/>
</dbReference>
<evidence type="ECO:0000256" key="13">
    <source>
        <dbReference type="ARBA" id="ARBA00023027"/>
    </source>
</evidence>
<dbReference type="PROSITE" id="PS51384">
    <property type="entry name" value="FAD_FR"/>
    <property type="match status" value="1"/>
</dbReference>
<comment type="catalytic activity">
    <reaction evidence="15">
        <text>2 nitric oxide + NADPH + 2 O2 = 2 nitrate + NADP(+) + H(+)</text>
        <dbReference type="Rhea" id="RHEA:19465"/>
        <dbReference type="ChEBI" id="CHEBI:15378"/>
        <dbReference type="ChEBI" id="CHEBI:15379"/>
        <dbReference type="ChEBI" id="CHEBI:16480"/>
        <dbReference type="ChEBI" id="CHEBI:17632"/>
        <dbReference type="ChEBI" id="CHEBI:57783"/>
        <dbReference type="ChEBI" id="CHEBI:58349"/>
        <dbReference type="EC" id="1.14.12.17"/>
    </reaction>
</comment>
<dbReference type="AlphaFoldDB" id="A0A8H6FQB4"/>
<dbReference type="GO" id="GO:0009636">
    <property type="term" value="P:response to toxic substance"/>
    <property type="evidence" value="ECO:0007669"/>
    <property type="project" value="UniProtKB-KW"/>
</dbReference>
<dbReference type="EC" id="1.14.12.17" evidence="4"/>
<dbReference type="GO" id="GO:0071949">
    <property type="term" value="F:FAD binding"/>
    <property type="evidence" value="ECO:0007669"/>
    <property type="project" value="TreeGrafter"/>
</dbReference>
<keyword evidence="10" id="KW-0521">NADP</keyword>
<dbReference type="EMBL" id="JACCJC010000046">
    <property type="protein sequence ID" value="KAF6232720.1"/>
    <property type="molecule type" value="Genomic_DNA"/>
</dbReference>
<proteinExistence type="inferred from homology"/>
<keyword evidence="5" id="KW-0216">Detoxification</keyword>
<evidence type="ECO:0000313" key="17">
    <source>
        <dbReference type="EMBL" id="KAF6232720.1"/>
    </source>
</evidence>
<dbReference type="Proteomes" id="UP000578531">
    <property type="component" value="Unassembled WGS sequence"/>
</dbReference>
<evidence type="ECO:0000256" key="6">
    <source>
        <dbReference type="ARBA" id="ARBA00022617"/>
    </source>
</evidence>
<comment type="cofactor">
    <cofactor evidence="2">
        <name>FAD</name>
        <dbReference type="ChEBI" id="CHEBI:57692"/>
    </cofactor>
</comment>
<comment type="similarity">
    <text evidence="3">In the C-terminal section; belongs to the flavoprotein pyridine nucleotide cytochrome reductase family.</text>
</comment>
<comment type="caution">
    <text evidence="17">The sequence shown here is derived from an EMBL/GenBank/DDBJ whole genome shotgun (WGS) entry which is preliminary data.</text>
</comment>
<dbReference type="GO" id="GO:0046210">
    <property type="term" value="P:nitric oxide catabolic process"/>
    <property type="evidence" value="ECO:0007669"/>
    <property type="project" value="TreeGrafter"/>
</dbReference>
<evidence type="ECO:0000256" key="11">
    <source>
        <dbReference type="ARBA" id="ARBA00023002"/>
    </source>
</evidence>
<keyword evidence="18" id="KW-1185">Reference proteome</keyword>
<evidence type="ECO:0000256" key="1">
    <source>
        <dbReference type="ARBA" id="ARBA00001970"/>
    </source>
</evidence>
<keyword evidence="11" id="KW-0560">Oxidoreductase</keyword>
<evidence type="ECO:0000256" key="15">
    <source>
        <dbReference type="ARBA" id="ARBA00049433"/>
    </source>
</evidence>
<evidence type="ECO:0000256" key="10">
    <source>
        <dbReference type="ARBA" id="ARBA00022857"/>
    </source>
</evidence>
<sequence>MINREAQLLEDAGYWRSWFGFRIIQKTRESSEITSFHLAPLDGKPLPSYLPGQYISIRTLVPDIHYLQARQYSLGDAPYHDYYRFTIKKEHSLDLDDPNAKAHPGYILNILHNERDVGDAVEVSHPAGNLFLDTRQQDSSDGPIVLISAGVGLTPDLSTFNTLIAKASKRRISWVHASRSPWVQAFRDHVKNIVNTHDNVQSHVFIREHGQDDVEGVDYHFTGRMSLNKLDTDHDIFIHDPRAEYYICGPENLMADIARYLEGQGVESKRIKIEVFGTEEIPRPEQE</sequence>
<dbReference type="PANTHER" id="PTHR43396">
    <property type="entry name" value="FLAVOHEMOPROTEIN"/>
    <property type="match status" value="1"/>
</dbReference>
<keyword evidence="8" id="KW-0479">Metal-binding</keyword>
<evidence type="ECO:0000259" key="16">
    <source>
        <dbReference type="PROSITE" id="PS51384"/>
    </source>
</evidence>
<evidence type="ECO:0000256" key="2">
    <source>
        <dbReference type="ARBA" id="ARBA00001974"/>
    </source>
</evidence>